<proteinExistence type="predicted"/>
<dbReference type="SUPFAM" id="SSF52799">
    <property type="entry name" value="(Phosphotyrosine protein) phosphatases II"/>
    <property type="match status" value="1"/>
</dbReference>
<evidence type="ECO:0000313" key="2">
    <source>
        <dbReference type="EMBL" id="SNT20586.1"/>
    </source>
</evidence>
<organism evidence="2 3">
    <name type="scientific">Actinomadura meyerae</name>
    <dbReference type="NCBI Taxonomy" id="240840"/>
    <lineage>
        <taxon>Bacteria</taxon>
        <taxon>Bacillati</taxon>
        <taxon>Actinomycetota</taxon>
        <taxon>Actinomycetes</taxon>
        <taxon>Streptosporangiales</taxon>
        <taxon>Thermomonosporaceae</taxon>
        <taxon>Actinomadura</taxon>
    </lineage>
</organism>
<dbReference type="AlphaFoldDB" id="A0A239KQE1"/>
<accession>A0A239KQE1</accession>
<dbReference type="InterPro" id="IPR029021">
    <property type="entry name" value="Prot-tyrosine_phosphatase-like"/>
</dbReference>
<dbReference type="Gene3D" id="3.90.190.10">
    <property type="entry name" value="Protein tyrosine phosphatase superfamily"/>
    <property type="match status" value="1"/>
</dbReference>
<feature type="domain" description="Tyrosine specific protein phosphatases" evidence="1">
    <location>
        <begin position="81"/>
        <end position="148"/>
    </location>
</feature>
<dbReference type="RefSeq" id="WP_089327637.1">
    <property type="nucleotide sequence ID" value="NZ_FZOR01000019.1"/>
</dbReference>
<dbReference type="EMBL" id="FZOR01000019">
    <property type="protein sequence ID" value="SNT20586.1"/>
    <property type="molecule type" value="Genomic_DNA"/>
</dbReference>
<sequence length="174" mass="19140">MRIKGGRTPDAGQPWNEIVPGLWMGGHFSTEPTGERAPAVVSDEFDVVISLYRKDGHGPPAHVEHHYEAMPDGLLTAAQLEAVSRLAEVAVRAVRRGRRVLVRCHSGYNRSGLVVAQTLIEMGYPADDAIFLVRYRRSKWALNNQTFVDYLTTGLDVARLLTGLGSLTEDGDLT</sequence>
<dbReference type="InterPro" id="IPR000387">
    <property type="entry name" value="Tyr_Pase_dom"/>
</dbReference>
<name>A0A239KQE1_9ACTN</name>
<dbReference type="PROSITE" id="PS50056">
    <property type="entry name" value="TYR_PHOSPHATASE_2"/>
    <property type="match status" value="1"/>
</dbReference>
<gene>
    <name evidence="2" type="ORF">SAMN05443665_101951</name>
</gene>
<dbReference type="Proteomes" id="UP000198318">
    <property type="component" value="Unassembled WGS sequence"/>
</dbReference>
<keyword evidence="3" id="KW-1185">Reference proteome</keyword>
<reference evidence="2 3" key="1">
    <citation type="submission" date="2017-06" db="EMBL/GenBank/DDBJ databases">
        <authorList>
            <person name="Kim H.J."/>
            <person name="Triplett B.A."/>
        </authorList>
    </citation>
    <scope>NUCLEOTIDE SEQUENCE [LARGE SCALE GENOMIC DNA]</scope>
    <source>
        <strain evidence="2 3">DSM 44715</strain>
    </source>
</reference>
<protein>
    <submittedName>
        <fullName evidence="2">Dual specificity phosphatase, catalytic domain</fullName>
    </submittedName>
</protein>
<evidence type="ECO:0000313" key="3">
    <source>
        <dbReference type="Proteomes" id="UP000198318"/>
    </source>
</evidence>
<evidence type="ECO:0000259" key="1">
    <source>
        <dbReference type="PROSITE" id="PS50056"/>
    </source>
</evidence>
<dbReference type="OrthoDB" id="5197106at2"/>